<dbReference type="PANTHER" id="PTHR43384:SF10">
    <property type="entry name" value="ATPASE INVOLVED IN CHROMOSOME PARTITIONING, PARA_MIND FAMILY"/>
    <property type="match status" value="1"/>
</dbReference>
<dbReference type="InterPro" id="IPR002586">
    <property type="entry name" value="CobQ/CobB/MinD/ParA_Nub-bd_dom"/>
</dbReference>
<feature type="domain" description="CobQ/CobB/MinD/ParA nucleotide binding" evidence="4">
    <location>
        <begin position="7"/>
        <end position="212"/>
    </location>
</feature>
<evidence type="ECO:0000313" key="5">
    <source>
        <dbReference type="EMBL" id="AEH60325.1"/>
    </source>
</evidence>
<dbReference type="OrthoDB" id="31168at2157"/>
<evidence type="ECO:0000256" key="2">
    <source>
        <dbReference type="ARBA" id="ARBA00022840"/>
    </source>
</evidence>
<evidence type="ECO:0000256" key="3">
    <source>
        <dbReference type="PIRSR" id="PIRSR003092-1"/>
    </source>
</evidence>
<dbReference type="InterPro" id="IPR025501">
    <property type="entry name" value="MinD_FleN"/>
</dbReference>
<dbReference type="STRING" id="679901.Mzhil_0451"/>
<feature type="binding site" evidence="3">
    <location>
        <begin position="12"/>
        <end position="19"/>
    </location>
    <ligand>
        <name>ATP</name>
        <dbReference type="ChEBI" id="CHEBI:30616"/>
    </ligand>
</feature>
<dbReference type="Pfam" id="PF01656">
    <property type="entry name" value="CbiA"/>
    <property type="match status" value="1"/>
</dbReference>
<evidence type="ECO:0000259" key="4">
    <source>
        <dbReference type="Pfam" id="PF01656"/>
    </source>
</evidence>
<dbReference type="SUPFAM" id="SSF52540">
    <property type="entry name" value="P-loop containing nucleoside triphosphate hydrolases"/>
    <property type="match status" value="1"/>
</dbReference>
<dbReference type="NCBIfam" id="TIGR01969">
    <property type="entry name" value="minD_arch"/>
    <property type="match status" value="1"/>
</dbReference>
<dbReference type="KEGG" id="mzh:Mzhil_0451"/>
<keyword evidence="5" id="KW-0132">Cell division</keyword>
<keyword evidence="5" id="KW-0131">Cell cycle</keyword>
<protein>
    <submittedName>
        <fullName evidence="5">Cell division ATPase MinD</fullName>
    </submittedName>
</protein>
<dbReference type="InterPro" id="IPR010224">
    <property type="entry name" value="MinD_archaea"/>
</dbReference>
<proteinExistence type="predicted"/>
<dbReference type="GO" id="GO:0051301">
    <property type="term" value="P:cell division"/>
    <property type="evidence" value="ECO:0007669"/>
    <property type="project" value="UniProtKB-KW"/>
</dbReference>
<organism evidence="5 6">
    <name type="scientific">Methanosalsum zhilinae (strain DSM 4017 / NBRC 107636 / OCM 62 / WeN5)</name>
    <name type="common">Methanohalophilus zhilinae</name>
    <dbReference type="NCBI Taxonomy" id="679901"/>
    <lineage>
        <taxon>Archaea</taxon>
        <taxon>Methanobacteriati</taxon>
        <taxon>Methanobacteriota</taxon>
        <taxon>Stenosarchaea group</taxon>
        <taxon>Methanomicrobia</taxon>
        <taxon>Methanosarcinales</taxon>
        <taxon>Methanosarcinaceae</taxon>
        <taxon>Methanosalsum</taxon>
    </lineage>
</organism>
<dbReference type="PANTHER" id="PTHR43384">
    <property type="entry name" value="SEPTUM SITE-DETERMINING PROTEIN MIND HOMOLOG, CHLOROPLASTIC-RELATED"/>
    <property type="match status" value="1"/>
</dbReference>
<dbReference type="Proteomes" id="UP000006622">
    <property type="component" value="Chromosome"/>
</dbReference>
<dbReference type="AlphaFoldDB" id="F7XPQ5"/>
<dbReference type="HOGENOM" id="CLU_037612_0_3_2"/>
<accession>F7XPQ5</accession>
<dbReference type="RefSeq" id="WP_013897764.1">
    <property type="nucleotide sequence ID" value="NC_015676.1"/>
</dbReference>
<dbReference type="PIRSF" id="PIRSF003092">
    <property type="entry name" value="MinD"/>
    <property type="match status" value="1"/>
</dbReference>
<dbReference type="InterPro" id="IPR050625">
    <property type="entry name" value="ParA/MinD_ATPase"/>
</dbReference>
<dbReference type="GO" id="GO:0005829">
    <property type="term" value="C:cytosol"/>
    <property type="evidence" value="ECO:0007669"/>
    <property type="project" value="TreeGrafter"/>
</dbReference>
<dbReference type="GO" id="GO:0051782">
    <property type="term" value="P:negative regulation of cell division"/>
    <property type="evidence" value="ECO:0007669"/>
    <property type="project" value="TreeGrafter"/>
</dbReference>
<dbReference type="InterPro" id="IPR027417">
    <property type="entry name" value="P-loop_NTPase"/>
</dbReference>
<name>F7XPQ5_METZD</name>
<keyword evidence="2 3" id="KW-0067">ATP-binding</keyword>
<reference evidence="5" key="1">
    <citation type="submission" date="2010-07" db="EMBL/GenBank/DDBJ databases">
        <title>The complete genome of Methanosalsum zhilinae DSM 4017.</title>
        <authorList>
            <consortium name="US DOE Joint Genome Institute (JGI-PGF)"/>
            <person name="Lucas S."/>
            <person name="Copeland A."/>
            <person name="Lapidus A."/>
            <person name="Glavina del Rio T."/>
            <person name="Dalin E."/>
            <person name="Tice H."/>
            <person name="Bruce D."/>
            <person name="Goodwin L."/>
            <person name="Pitluck S."/>
            <person name="Kyrpides N."/>
            <person name="Mavromatis K."/>
            <person name="Ovchinnikova G."/>
            <person name="Daligault H."/>
            <person name="Detter J.C."/>
            <person name="Han C."/>
            <person name="Tapia R."/>
            <person name="Larimer F."/>
            <person name="Land M."/>
            <person name="Hauser L."/>
            <person name="Markowitz V."/>
            <person name="Cheng J.-F."/>
            <person name="Hugenholtz P."/>
            <person name="Woyke T."/>
            <person name="Wu D."/>
            <person name="Spring S."/>
            <person name="Schueler E."/>
            <person name="Brambilla E."/>
            <person name="Klenk H.-P."/>
            <person name="Eisen J.A."/>
        </authorList>
    </citation>
    <scope>NUCLEOTIDE SEQUENCE</scope>
    <source>
        <strain evidence="5">DSM 4017</strain>
    </source>
</reference>
<keyword evidence="6" id="KW-1185">Reference proteome</keyword>
<dbReference type="EMBL" id="CP002101">
    <property type="protein sequence ID" value="AEH60325.1"/>
    <property type="molecule type" value="Genomic_DNA"/>
</dbReference>
<dbReference type="GO" id="GO:0005524">
    <property type="term" value="F:ATP binding"/>
    <property type="evidence" value="ECO:0007669"/>
    <property type="project" value="UniProtKB-KW"/>
</dbReference>
<keyword evidence="1 3" id="KW-0547">Nucleotide-binding</keyword>
<gene>
    <name evidence="5" type="ordered locus">Mzhil_0451</name>
</gene>
<dbReference type="GO" id="GO:0016887">
    <property type="term" value="F:ATP hydrolysis activity"/>
    <property type="evidence" value="ECO:0007669"/>
    <property type="project" value="TreeGrafter"/>
</dbReference>
<sequence>MPAEVYAITSGKGGTGKTTTAINLGVSLAGLGKRTLVIDADMGMANVGLLLGLDITDGTFHDYISGVADVEDIIYEGPGGLKIIPGSIFLENISEFDTDTIRRLIEELSSKFDYILLDTAPGIGKETACILEAVNNSFLIVNPEISSIVDSMKIKIFIDMKGNKIRGVFLNRVADSDEMNKEKVEEILELPVTDEIPEDPLIKKAFAQRMPVVLHTPGSDSSIAFKSIAARMAGYDTKLDESHNKKVKKGLLQKIRSLLLKRN</sequence>
<dbReference type="GO" id="GO:0009898">
    <property type="term" value="C:cytoplasmic side of plasma membrane"/>
    <property type="evidence" value="ECO:0007669"/>
    <property type="project" value="TreeGrafter"/>
</dbReference>
<evidence type="ECO:0000256" key="1">
    <source>
        <dbReference type="ARBA" id="ARBA00022741"/>
    </source>
</evidence>
<dbReference type="Gene3D" id="3.40.50.300">
    <property type="entry name" value="P-loop containing nucleotide triphosphate hydrolases"/>
    <property type="match status" value="1"/>
</dbReference>
<evidence type="ECO:0000313" key="6">
    <source>
        <dbReference type="Proteomes" id="UP000006622"/>
    </source>
</evidence>
<dbReference type="GeneID" id="10822058"/>